<sequence length="341" mass="38096">MSGPDSAGQLPLLPELDNPVTSDSTDLHQVQPSSGTDDELDRVRRWLIANDPTGKRFARVLRESLDQVLDGPRTGRFRYSDLRKTEKTHVGTVVEINLAKEFGFTDGADMDYQIAGAQVDCKYSMSRTGWAIPLEASGHLVLLTWTDDNASKWSVGLWRVDPNHLNPGNNRDSKKTISATGRAQIHWLWHEAKLDENLLLHLKASDLDKIFSHDGKRNGQKRVNELFRQVQGRIIRREVVLTVAQQKDGPRRARMAREPKQLGKEGIIVLGHYSWDVQVAEILGLPVPKSGEWVSVRIAPVTPESTRAKFPAGDGYWAIANDTDPVMPAPVVPRGKPLDDE</sequence>
<reference evidence="7" key="1">
    <citation type="journal article" date="2019" name="Int. J. Syst. Evol. Microbiol.">
        <title>The Global Catalogue of Microorganisms (GCM) 10K type strain sequencing project: providing services to taxonomists for standard genome sequencing and annotation.</title>
        <authorList>
            <consortium name="The Broad Institute Genomics Platform"/>
            <consortium name="The Broad Institute Genome Sequencing Center for Infectious Disease"/>
            <person name="Wu L."/>
            <person name="Ma J."/>
        </authorList>
    </citation>
    <scope>NUCLEOTIDE SEQUENCE [LARGE SCALE GENOMIC DNA]</scope>
    <source>
        <strain evidence="7">CGMCC 4.7405</strain>
    </source>
</reference>
<dbReference type="InterPro" id="IPR011335">
    <property type="entry name" value="Restrct_endonuc-II-like"/>
</dbReference>
<accession>A0ABV8BR90</accession>
<organism evidence="6 7">
    <name type="scientific">Lentzea rhizosphaerae</name>
    <dbReference type="NCBI Taxonomy" id="2041025"/>
    <lineage>
        <taxon>Bacteria</taxon>
        <taxon>Bacillati</taxon>
        <taxon>Actinomycetota</taxon>
        <taxon>Actinomycetes</taxon>
        <taxon>Pseudonocardiales</taxon>
        <taxon>Pseudonocardiaceae</taxon>
        <taxon>Lentzea</taxon>
    </lineage>
</organism>
<proteinExistence type="predicted"/>
<gene>
    <name evidence="6" type="ORF">ACFOWZ_09040</name>
</gene>
<dbReference type="Pfam" id="PF09126">
    <property type="entry name" value="NaeI"/>
    <property type="match status" value="1"/>
</dbReference>
<dbReference type="Proteomes" id="UP001595690">
    <property type="component" value="Unassembled WGS sequence"/>
</dbReference>
<dbReference type="SUPFAM" id="SSF52980">
    <property type="entry name" value="Restriction endonuclease-like"/>
    <property type="match status" value="1"/>
</dbReference>
<protein>
    <submittedName>
        <fullName evidence="6">NaeI family type II restriction endonuclease</fullName>
    </submittedName>
</protein>
<dbReference type="GO" id="GO:0004519">
    <property type="term" value="F:endonuclease activity"/>
    <property type="evidence" value="ECO:0007669"/>
    <property type="project" value="UniProtKB-KW"/>
</dbReference>
<keyword evidence="7" id="KW-1185">Reference proteome</keyword>
<feature type="region of interest" description="Disordered" evidence="4">
    <location>
        <begin position="1"/>
        <end position="37"/>
    </location>
</feature>
<evidence type="ECO:0000256" key="1">
    <source>
        <dbReference type="ARBA" id="ARBA00022722"/>
    </source>
</evidence>
<dbReference type="EMBL" id="JBHRZI010000011">
    <property type="protein sequence ID" value="MFC3891621.1"/>
    <property type="molecule type" value="Genomic_DNA"/>
</dbReference>
<keyword evidence="1" id="KW-0540">Nuclease</keyword>
<keyword evidence="3" id="KW-0378">Hydrolase</keyword>
<dbReference type="InterPro" id="IPR036388">
    <property type="entry name" value="WH-like_DNA-bd_sf"/>
</dbReference>
<dbReference type="CDD" id="cd22338">
    <property type="entry name" value="NaeI-like"/>
    <property type="match status" value="1"/>
</dbReference>
<keyword evidence="2 6" id="KW-0255">Endonuclease</keyword>
<dbReference type="RefSeq" id="WP_382371050.1">
    <property type="nucleotide sequence ID" value="NZ_JBHRZI010000011.1"/>
</dbReference>
<evidence type="ECO:0000256" key="4">
    <source>
        <dbReference type="SAM" id="MobiDB-lite"/>
    </source>
</evidence>
<dbReference type="InterPro" id="IPR015210">
    <property type="entry name" value="NaeI"/>
</dbReference>
<comment type="caution">
    <text evidence="6">The sequence shown here is derived from an EMBL/GenBank/DDBJ whole genome shotgun (WGS) entry which is preliminary data.</text>
</comment>
<evidence type="ECO:0000256" key="2">
    <source>
        <dbReference type="ARBA" id="ARBA00022759"/>
    </source>
</evidence>
<evidence type="ECO:0000313" key="6">
    <source>
        <dbReference type="EMBL" id="MFC3891621.1"/>
    </source>
</evidence>
<feature type="domain" description="Type II restriction enzyme NaeI" evidence="5">
    <location>
        <begin position="42"/>
        <end position="328"/>
    </location>
</feature>
<evidence type="ECO:0000313" key="7">
    <source>
        <dbReference type="Proteomes" id="UP001595690"/>
    </source>
</evidence>
<evidence type="ECO:0000259" key="5">
    <source>
        <dbReference type="Pfam" id="PF09126"/>
    </source>
</evidence>
<dbReference type="InterPro" id="IPR037057">
    <property type="entry name" value="DNA_rep_MutH/T2_RE_sf"/>
</dbReference>
<dbReference type="Gene3D" id="1.10.10.10">
    <property type="entry name" value="Winged helix-like DNA-binding domain superfamily/Winged helix DNA-binding domain"/>
    <property type="match status" value="1"/>
</dbReference>
<evidence type="ECO:0000256" key="3">
    <source>
        <dbReference type="ARBA" id="ARBA00022801"/>
    </source>
</evidence>
<feature type="compositionally biased region" description="Polar residues" evidence="4">
    <location>
        <begin position="19"/>
        <end position="35"/>
    </location>
</feature>
<dbReference type="Gene3D" id="3.40.600.10">
    <property type="entry name" value="DNA mismatch repair MutH/Restriction endonuclease, type II"/>
    <property type="match status" value="1"/>
</dbReference>
<name>A0ABV8BR90_9PSEU</name>